<organism evidence="14 15">
    <name type="scientific">Aureibacillus halotolerans</name>
    <dbReference type="NCBI Taxonomy" id="1508390"/>
    <lineage>
        <taxon>Bacteria</taxon>
        <taxon>Bacillati</taxon>
        <taxon>Bacillota</taxon>
        <taxon>Bacilli</taxon>
        <taxon>Bacillales</taxon>
        <taxon>Bacillaceae</taxon>
        <taxon>Aureibacillus</taxon>
    </lineage>
</organism>
<keyword evidence="4 11" id="KW-0812">Transmembrane</keyword>
<dbReference type="Pfam" id="PF00032">
    <property type="entry name" value="Cytochrom_B_C"/>
    <property type="match status" value="1"/>
</dbReference>
<evidence type="ECO:0000256" key="8">
    <source>
        <dbReference type="ARBA" id="ARBA00023004"/>
    </source>
</evidence>
<accession>A0A4R6UEJ5</accession>
<keyword evidence="3 10" id="KW-0349">Heme</keyword>
<evidence type="ECO:0000256" key="5">
    <source>
        <dbReference type="ARBA" id="ARBA00022723"/>
    </source>
</evidence>
<dbReference type="GO" id="GO:0009055">
    <property type="term" value="F:electron transfer activity"/>
    <property type="evidence" value="ECO:0007669"/>
    <property type="project" value="InterPro"/>
</dbReference>
<dbReference type="InterPro" id="IPR009056">
    <property type="entry name" value="Cyt_c-like_dom"/>
</dbReference>
<dbReference type="PANTHER" id="PTHR37823:SF4">
    <property type="entry name" value="MENAQUINOL-CYTOCHROME C REDUCTASE CYTOCHROME B_C SUBUNIT"/>
    <property type="match status" value="1"/>
</dbReference>
<evidence type="ECO:0000313" key="15">
    <source>
        <dbReference type="Proteomes" id="UP000295632"/>
    </source>
</evidence>
<keyword evidence="6" id="KW-0249">Electron transport</keyword>
<dbReference type="InterPro" id="IPR005798">
    <property type="entry name" value="Cyt_b/b6_C"/>
</dbReference>
<proteinExistence type="predicted"/>
<dbReference type="PANTHER" id="PTHR37823">
    <property type="entry name" value="CYTOCHROME C-553-LIKE"/>
    <property type="match status" value="1"/>
</dbReference>
<keyword evidence="15" id="KW-1185">Reference proteome</keyword>
<evidence type="ECO:0000256" key="1">
    <source>
        <dbReference type="ARBA" id="ARBA00004141"/>
    </source>
</evidence>
<dbReference type="GO" id="GO:0016020">
    <property type="term" value="C:membrane"/>
    <property type="evidence" value="ECO:0007669"/>
    <property type="project" value="UniProtKB-SubCell"/>
</dbReference>
<dbReference type="InterPro" id="IPR036150">
    <property type="entry name" value="Cyt_b/b6_C_sf"/>
</dbReference>
<comment type="subcellular location">
    <subcellularLocation>
        <location evidence="1">Membrane</location>
        <topology evidence="1">Multi-pass membrane protein</topology>
    </subcellularLocation>
</comment>
<dbReference type="GO" id="GO:0016491">
    <property type="term" value="F:oxidoreductase activity"/>
    <property type="evidence" value="ECO:0007669"/>
    <property type="project" value="InterPro"/>
</dbReference>
<dbReference type="GO" id="GO:0020037">
    <property type="term" value="F:heme binding"/>
    <property type="evidence" value="ECO:0007669"/>
    <property type="project" value="InterPro"/>
</dbReference>
<evidence type="ECO:0000256" key="2">
    <source>
        <dbReference type="ARBA" id="ARBA00022448"/>
    </source>
</evidence>
<dbReference type="PROSITE" id="PS51003">
    <property type="entry name" value="CYTB_CTER"/>
    <property type="match status" value="1"/>
</dbReference>
<dbReference type="GO" id="GO:0046872">
    <property type="term" value="F:metal ion binding"/>
    <property type="evidence" value="ECO:0007669"/>
    <property type="project" value="UniProtKB-KW"/>
</dbReference>
<feature type="domain" description="Cytochrome c" evidence="13">
    <location>
        <begin position="180"/>
        <end position="256"/>
    </location>
</feature>
<dbReference type="OrthoDB" id="2380469at2"/>
<keyword evidence="7 11" id="KW-1133">Transmembrane helix</keyword>
<evidence type="ECO:0000256" key="4">
    <source>
        <dbReference type="ARBA" id="ARBA00022692"/>
    </source>
</evidence>
<keyword evidence="9 11" id="KW-0472">Membrane</keyword>
<sequence length="258" mass="27977">MHRGKGMKFVGDSRVPAERKPNIPKDYSEFPGKTEAFLPNFLLKEWLVGAVFLVGYLTLTVAHASPLEAPADPTNTSYIPLPDWYFLFMYQLLKYEFASGPYTVIGALVIPGIAFTALLIAPFLDTGKDRRPAKRPIATGMMLMGLVSVTFLTWESVITHDWAAAAEQGKIQETPTADIDENDPGYQVFQAQSCVNCHGDALQGVPNVGPSLIGTGLAPEEIADIAQNGVGSMPAGQFQGSDEELQQLAEFISALEPE</sequence>
<dbReference type="SUPFAM" id="SSF46626">
    <property type="entry name" value="Cytochrome c"/>
    <property type="match status" value="1"/>
</dbReference>
<evidence type="ECO:0000256" key="3">
    <source>
        <dbReference type="ARBA" id="ARBA00022617"/>
    </source>
</evidence>
<feature type="transmembrane region" description="Helical" evidence="11">
    <location>
        <begin position="102"/>
        <end position="124"/>
    </location>
</feature>
<feature type="domain" description="Cytochrome b/b6 C-terminal region profile" evidence="12">
    <location>
        <begin position="27"/>
        <end position="154"/>
    </location>
</feature>
<name>A0A4R6UEJ5_9BACI</name>
<comment type="caution">
    <text evidence="14">The sequence shown here is derived from an EMBL/GenBank/DDBJ whole genome shotgun (WGS) entry which is preliminary data.</text>
</comment>
<evidence type="ECO:0000313" key="14">
    <source>
        <dbReference type="EMBL" id="TDQ41514.1"/>
    </source>
</evidence>
<dbReference type="InterPro" id="IPR051811">
    <property type="entry name" value="Cytochrome_c550/c551-like"/>
</dbReference>
<feature type="transmembrane region" description="Helical" evidence="11">
    <location>
        <begin position="46"/>
        <end position="65"/>
    </location>
</feature>
<dbReference type="Gene3D" id="1.10.760.10">
    <property type="entry name" value="Cytochrome c-like domain"/>
    <property type="match status" value="1"/>
</dbReference>
<dbReference type="PROSITE" id="PS51007">
    <property type="entry name" value="CYTC"/>
    <property type="match status" value="1"/>
</dbReference>
<evidence type="ECO:0000256" key="6">
    <source>
        <dbReference type="ARBA" id="ARBA00022982"/>
    </source>
</evidence>
<dbReference type="InterPro" id="IPR027387">
    <property type="entry name" value="Cytb/b6-like_sf"/>
</dbReference>
<protein>
    <submittedName>
        <fullName evidence="14">Menaquinol-cytochrome c reductase cytochrome b/c subunit</fullName>
    </submittedName>
</protein>
<dbReference type="Pfam" id="PF13442">
    <property type="entry name" value="Cytochrome_CBB3"/>
    <property type="match status" value="1"/>
</dbReference>
<evidence type="ECO:0000256" key="7">
    <source>
        <dbReference type="ARBA" id="ARBA00022989"/>
    </source>
</evidence>
<gene>
    <name evidence="14" type="ORF">EV213_10392</name>
</gene>
<keyword evidence="8 10" id="KW-0408">Iron</keyword>
<keyword evidence="2" id="KW-0813">Transport</keyword>
<keyword evidence="5 10" id="KW-0479">Metal-binding</keyword>
<evidence type="ECO:0000256" key="11">
    <source>
        <dbReference type="SAM" id="Phobius"/>
    </source>
</evidence>
<dbReference type="Gene3D" id="1.20.810.10">
    <property type="entry name" value="Cytochrome Bc1 Complex, Chain C"/>
    <property type="match status" value="1"/>
</dbReference>
<dbReference type="InterPro" id="IPR036909">
    <property type="entry name" value="Cyt_c-like_dom_sf"/>
</dbReference>
<dbReference type="Proteomes" id="UP000295632">
    <property type="component" value="Unassembled WGS sequence"/>
</dbReference>
<feature type="transmembrane region" description="Helical" evidence="11">
    <location>
        <begin position="136"/>
        <end position="154"/>
    </location>
</feature>
<dbReference type="EMBL" id="SNYJ01000003">
    <property type="protein sequence ID" value="TDQ41514.1"/>
    <property type="molecule type" value="Genomic_DNA"/>
</dbReference>
<dbReference type="RefSeq" id="WP_133579385.1">
    <property type="nucleotide sequence ID" value="NZ_SNYJ01000003.1"/>
</dbReference>
<evidence type="ECO:0000256" key="9">
    <source>
        <dbReference type="ARBA" id="ARBA00023136"/>
    </source>
</evidence>
<dbReference type="AlphaFoldDB" id="A0A4R6UEJ5"/>
<reference evidence="14 15" key="1">
    <citation type="submission" date="2019-03" db="EMBL/GenBank/DDBJ databases">
        <title>Genomic Encyclopedia of Type Strains, Phase IV (KMG-IV): sequencing the most valuable type-strain genomes for metagenomic binning, comparative biology and taxonomic classification.</title>
        <authorList>
            <person name="Goeker M."/>
        </authorList>
    </citation>
    <scope>NUCLEOTIDE SEQUENCE [LARGE SCALE GENOMIC DNA]</scope>
    <source>
        <strain evidence="14 15">DSM 28697</strain>
    </source>
</reference>
<evidence type="ECO:0000256" key="10">
    <source>
        <dbReference type="PROSITE-ProRule" id="PRU00433"/>
    </source>
</evidence>
<evidence type="ECO:0000259" key="13">
    <source>
        <dbReference type="PROSITE" id="PS51007"/>
    </source>
</evidence>
<evidence type="ECO:0000259" key="12">
    <source>
        <dbReference type="PROSITE" id="PS51003"/>
    </source>
</evidence>
<dbReference type="SUPFAM" id="SSF81648">
    <property type="entry name" value="a domain/subunit of cytochrome bc1 complex (Ubiquinol-cytochrome c reductase)"/>
    <property type="match status" value="1"/>
</dbReference>